<keyword evidence="2" id="KW-1185">Reference proteome</keyword>
<evidence type="ECO:0000313" key="1">
    <source>
        <dbReference type="EMBL" id="MPD04678.1"/>
    </source>
</evidence>
<name>A0A5B7KHE4_PORTR</name>
<gene>
    <name evidence="1" type="ORF">E2C01_100379</name>
</gene>
<dbReference type="EMBL" id="VSRR010142232">
    <property type="protein sequence ID" value="MPD04678.1"/>
    <property type="molecule type" value="Genomic_DNA"/>
</dbReference>
<sequence length="84" mass="9637">MWRVTTDASDVRHDSLLTVLQLRVIFLMQDSKTFRPVFVTGVPGHVYTQQPLVSDQIKENDWRQGFSNRLAFTKTVALTLVTSK</sequence>
<accession>A0A5B7KHE4</accession>
<dbReference type="AlphaFoldDB" id="A0A5B7KHE4"/>
<protein>
    <submittedName>
        <fullName evidence="1">Uncharacterized protein</fullName>
    </submittedName>
</protein>
<organism evidence="1 2">
    <name type="scientific">Portunus trituberculatus</name>
    <name type="common">Swimming crab</name>
    <name type="synonym">Neptunus trituberculatus</name>
    <dbReference type="NCBI Taxonomy" id="210409"/>
    <lineage>
        <taxon>Eukaryota</taxon>
        <taxon>Metazoa</taxon>
        <taxon>Ecdysozoa</taxon>
        <taxon>Arthropoda</taxon>
        <taxon>Crustacea</taxon>
        <taxon>Multicrustacea</taxon>
        <taxon>Malacostraca</taxon>
        <taxon>Eumalacostraca</taxon>
        <taxon>Eucarida</taxon>
        <taxon>Decapoda</taxon>
        <taxon>Pleocyemata</taxon>
        <taxon>Brachyura</taxon>
        <taxon>Eubrachyura</taxon>
        <taxon>Portunoidea</taxon>
        <taxon>Portunidae</taxon>
        <taxon>Portuninae</taxon>
        <taxon>Portunus</taxon>
    </lineage>
</organism>
<evidence type="ECO:0000313" key="2">
    <source>
        <dbReference type="Proteomes" id="UP000324222"/>
    </source>
</evidence>
<proteinExistence type="predicted"/>
<dbReference type="Proteomes" id="UP000324222">
    <property type="component" value="Unassembled WGS sequence"/>
</dbReference>
<comment type="caution">
    <text evidence="1">The sequence shown here is derived from an EMBL/GenBank/DDBJ whole genome shotgun (WGS) entry which is preliminary data.</text>
</comment>
<reference evidence="1 2" key="1">
    <citation type="submission" date="2019-05" db="EMBL/GenBank/DDBJ databases">
        <title>Another draft genome of Portunus trituberculatus and its Hox gene families provides insights of decapod evolution.</title>
        <authorList>
            <person name="Jeong J.-H."/>
            <person name="Song I."/>
            <person name="Kim S."/>
            <person name="Choi T."/>
            <person name="Kim D."/>
            <person name="Ryu S."/>
            <person name="Kim W."/>
        </authorList>
    </citation>
    <scope>NUCLEOTIDE SEQUENCE [LARGE SCALE GENOMIC DNA]</scope>
    <source>
        <tissue evidence="1">Muscle</tissue>
    </source>
</reference>